<accession>A0A432AX90</accession>
<dbReference type="CDD" id="cd05389">
    <property type="entry name" value="CobQ_N"/>
    <property type="match status" value="1"/>
</dbReference>
<keyword evidence="3 4" id="KW-0315">Glutamine amidotransferase</keyword>
<comment type="pathway">
    <text evidence="1 4">Cofactor biosynthesis; adenosylcobalamin biosynthesis.</text>
</comment>
<dbReference type="EMBL" id="RXYK01000001">
    <property type="protein sequence ID" value="RTY40044.1"/>
    <property type="molecule type" value="Genomic_DNA"/>
</dbReference>
<dbReference type="InterPro" id="IPR011698">
    <property type="entry name" value="GATase_3"/>
</dbReference>
<dbReference type="InterPro" id="IPR047045">
    <property type="entry name" value="CobQ_N"/>
</dbReference>
<dbReference type="Gene3D" id="3.40.50.880">
    <property type="match status" value="1"/>
</dbReference>
<dbReference type="Gene3D" id="3.40.50.300">
    <property type="entry name" value="P-loop containing nucleotide triphosphate hydrolases"/>
    <property type="match status" value="1"/>
</dbReference>
<comment type="caution">
    <text evidence="7">The sequence shown here is derived from an EMBL/GenBank/DDBJ whole genome shotgun (WGS) entry which is preliminary data.</text>
</comment>
<dbReference type="SUPFAM" id="SSF52317">
    <property type="entry name" value="Class I glutamine amidotransferase-like"/>
    <property type="match status" value="1"/>
</dbReference>
<dbReference type="GO" id="GO:0015420">
    <property type="term" value="F:ABC-type vitamin B12 transporter activity"/>
    <property type="evidence" value="ECO:0007669"/>
    <property type="project" value="UniProtKB-UniRule"/>
</dbReference>
<evidence type="ECO:0000313" key="8">
    <source>
        <dbReference type="Proteomes" id="UP000279908"/>
    </source>
</evidence>
<organism evidence="7 8">
    <name type="scientific">Chlorobium phaeovibrioides</name>
    <dbReference type="NCBI Taxonomy" id="1094"/>
    <lineage>
        <taxon>Bacteria</taxon>
        <taxon>Pseudomonadati</taxon>
        <taxon>Chlorobiota</taxon>
        <taxon>Chlorobiia</taxon>
        <taxon>Chlorobiales</taxon>
        <taxon>Chlorobiaceae</taxon>
        <taxon>Chlorobium/Pelodictyon group</taxon>
        <taxon>Chlorobium</taxon>
    </lineage>
</organism>
<evidence type="ECO:0000256" key="1">
    <source>
        <dbReference type="ARBA" id="ARBA00004953"/>
    </source>
</evidence>
<dbReference type="SUPFAM" id="SSF52540">
    <property type="entry name" value="P-loop containing nucleoside triphosphate hydrolases"/>
    <property type="match status" value="1"/>
</dbReference>
<keyword evidence="2 4" id="KW-0169">Cobalamin biosynthesis</keyword>
<dbReference type="Pfam" id="PF01656">
    <property type="entry name" value="CbiA"/>
    <property type="match status" value="1"/>
</dbReference>
<feature type="domain" description="CobQ/CobB/MinD/ParA nucleotide binding" evidence="5">
    <location>
        <begin position="5"/>
        <end position="229"/>
    </location>
</feature>
<dbReference type="NCBIfam" id="NF001989">
    <property type="entry name" value="PRK00784.1"/>
    <property type="match status" value="1"/>
</dbReference>
<feature type="active site" description="Nucleophile" evidence="4">
    <location>
        <position position="335"/>
    </location>
</feature>
<dbReference type="UniPathway" id="UPA00148"/>
<dbReference type="PROSITE" id="PS51274">
    <property type="entry name" value="GATASE_COBBQ"/>
    <property type="match status" value="1"/>
</dbReference>
<evidence type="ECO:0000259" key="6">
    <source>
        <dbReference type="Pfam" id="PF07685"/>
    </source>
</evidence>
<dbReference type="Pfam" id="PF07685">
    <property type="entry name" value="GATase_3"/>
    <property type="match status" value="1"/>
</dbReference>
<dbReference type="PANTHER" id="PTHR21343:SF1">
    <property type="entry name" value="COBYRIC ACID SYNTHASE"/>
    <property type="match status" value="1"/>
</dbReference>
<dbReference type="HAMAP" id="MF_00028">
    <property type="entry name" value="CobQ"/>
    <property type="match status" value="1"/>
</dbReference>
<sequence length="505" mass="54237">MCNAIAVLGTASDVGKSIVATALCRIFRNAGIDVAPFKAQNMSNNSGVTPDGLEMGRAQIVQAEAARVAPTADMNPVLLKPNTDTGAQVVLQGKVSSTESAKGYFRDTSKWAAAAFESLHRLMEKHELLVIEGAGSCAEMNLYERDFVNFRTAREAGASVILVADIDRGGVFAQVVGTLSVIPPEDRLLVKGVIINRFRGDIELFRDGMEMIEKMAGIPVLGVIPYFRGFTIDAEDAVPLSAKVDPTAGPASGKIGVAVIYFPHISNFTDLSPLEEDSGVDLHYLHYPRSLDGYHMLVLPGSKNVRGDLDWLRSMGWEEEIMKFRRRGGLIMGICGGFQMLGESIADPYGLEGEPGRSSALGLLPVATELEREKYLSNSVGRAVEGGARASGYEIHMGRTAVSGACTPFLHVTGRNGVGVEDTDGVVSVDERVIGTYFHGVFDEPGLRSMLLRRAGGGYASVAAATNRRSELDGKYDMLAEHFSRHLDLGKVFALAGQPVPEVKN</sequence>
<evidence type="ECO:0000256" key="4">
    <source>
        <dbReference type="HAMAP-Rule" id="MF_00028"/>
    </source>
</evidence>
<dbReference type="GO" id="GO:0009236">
    <property type="term" value="P:cobalamin biosynthetic process"/>
    <property type="evidence" value="ECO:0007669"/>
    <property type="project" value="UniProtKB-UniRule"/>
</dbReference>
<dbReference type="InterPro" id="IPR004459">
    <property type="entry name" value="CobQ_synth"/>
</dbReference>
<dbReference type="CDD" id="cd01750">
    <property type="entry name" value="GATase1_CobQ"/>
    <property type="match status" value="1"/>
</dbReference>
<feature type="domain" description="CobB/CobQ-like glutamine amidotransferase" evidence="6">
    <location>
        <begin position="257"/>
        <end position="444"/>
    </location>
</feature>
<dbReference type="GO" id="GO:0003824">
    <property type="term" value="F:catalytic activity"/>
    <property type="evidence" value="ECO:0007669"/>
    <property type="project" value="InterPro"/>
</dbReference>
<dbReference type="RefSeq" id="WP_126383427.1">
    <property type="nucleotide sequence ID" value="NZ_RXYK01000001.1"/>
</dbReference>
<feature type="active site" evidence="4">
    <location>
        <position position="439"/>
    </location>
</feature>
<gene>
    <name evidence="4" type="primary">cobQ</name>
    <name evidence="7" type="ORF">EKD02_01210</name>
</gene>
<name>A0A432AX90_CHLPH</name>
<protein>
    <recommendedName>
        <fullName evidence="4">Cobyric acid synthase</fullName>
    </recommendedName>
</protein>
<evidence type="ECO:0000259" key="5">
    <source>
        <dbReference type="Pfam" id="PF01656"/>
    </source>
</evidence>
<reference evidence="7 8" key="1">
    <citation type="submission" date="2018-12" db="EMBL/GenBank/DDBJ databases">
        <authorList>
            <person name="Lunina O.N."/>
            <person name="Grouzdev D.S."/>
            <person name="Gorlenko V.M."/>
            <person name="Savvichev A.S."/>
        </authorList>
    </citation>
    <scope>NUCLEOTIDE SEQUENCE [LARGE SCALE GENOMIC DNA]</scope>
    <source>
        <strain evidence="7 8">BrKhr-17</strain>
    </source>
</reference>
<proteinExistence type="inferred from homology"/>
<dbReference type="InterPro" id="IPR033949">
    <property type="entry name" value="CobQ_GATase1"/>
</dbReference>
<evidence type="ECO:0000313" key="7">
    <source>
        <dbReference type="EMBL" id="RTY40044.1"/>
    </source>
</evidence>
<comment type="similarity">
    <text evidence="4">Belongs to the CobB/CobQ family. CobQ subfamily.</text>
</comment>
<dbReference type="Proteomes" id="UP000279908">
    <property type="component" value="Unassembled WGS sequence"/>
</dbReference>
<comment type="function">
    <text evidence="4">Catalyzes amidations at positions B, D, E, and G on adenosylcobyrinic A,C-diamide. NH(2) groups are provided by glutamine, and one molecule of ATP is hydrogenolyzed for each amidation.</text>
</comment>
<dbReference type="NCBIfam" id="TIGR00313">
    <property type="entry name" value="cobQ"/>
    <property type="match status" value="1"/>
</dbReference>
<evidence type="ECO:0000256" key="3">
    <source>
        <dbReference type="ARBA" id="ARBA00022962"/>
    </source>
</evidence>
<dbReference type="AlphaFoldDB" id="A0A432AX90"/>
<dbReference type="PANTHER" id="PTHR21343">
    <property type="entry name" value="DETHIOBIOTIN SYNTHETASE"/>
    <property type="match status" value="1"/>
</dbReference>
<dbReference type="InterPro" id="IPR029062">
    <property type="entry name" value="Class_I_gatase-like"/>
</dbReference>
<dbReference type="InterPro" id="IPR002586">
    <property type="entry name" value="CobQ/CobB/MinD/ParA_Nub-bd_dom"/>
</dbReference>
<dbReference type="InterPro" id="IPR027417">
    <property type="entry name" value="P-loop_NTPase"/>
</dbReference>
<evidence type="ECO:0000256" key="2">
    <source>
        <dbReference type="ARBA" id="ARBA00022573"/>
    </source>
</evidence>